<evidence type="ECO:0008006" key="4">
    <source>
        <dbReference type="Google" id="ProtNLM"/>
    </source>
</evidence>
<evidence type="ECO:0000313" key="2">
    <source>
        <dbReference type="EMBL" id="KIJ41205.1"/>
    </source>
</evidence>
<organism evidence="2 3">
    <name type="scientific">Sphaerobolus stellatus (strain SS14)</name>
    <dbReference type="NCBI Taxonomy" id="990650"/>
    <lineage>
        <taxon>Eukaryota</taxon>
        <taxon>Fungi</taxon>
        <taxon>Dikarya</taxon>
        <taxon>Basidiomycota</taxon>
        <taxon>Agaricomycotina</taxon>
        <taxon>Agaricomycetes</taxon>
        <taxon>Phallomycetidae</taxon>
        <taxon>Geastrales</taxon>
        <taxon>Sphaerobolaceae</taxon>
        <taxon>Sphaerobolus</taxon>
    </lineage>
</organism>
<evidence type="ECO:0000256" key="1">
    <source>
        <dbReference type="SAM" id="MobiDB-lite"/>
    </source>
</evidence>
<keyword evidence="3" id="KW-1185">Reference proteome</keyword>
<dbReference type="HOGENOM" id="CLU_1207351_0_0_1"/>
<feature type="compositionally biased region" description="Basic and acidic residues" evidence="1">
    <location>
        <begin position="33"/>
        <end position="46"/>
    </location>
</feature>
<protein>
    <recommendedName>
        <fullName evidence="4">DUSP domain-containing protein</fullName>
    </recommendedName>
</protein>
<dbReference type="Proteomes" id="UP000054279">
    <property type="component" value="Unassembled WGS sequence"/>
</dbReference>
<feature type="compositionally biased region" description="Basic and acidic residues" evidence="1">
    <location>
        <begin position="76"/>
        <end position="88"/>
    </location>
</feature>
<dbReference type="AlphaFoldDB" id="A0A0C9VS29"/>
<feature type="region of interest" description="Disordered" evidence="1">
    <location>
        <begin position="28"/>
        <end position="89"/>
    </location>
</feature>
<dbReference type="OrthoDB" id="289038at2759"/>
<name>A0A0C9VS29_SPHS4</name>
<evidence type="ECO:0000313" key="3">
    <source>
        <dbReference type="Proteomes" id="UP000054279"/>
    </source>
</evidence>
<sequence>MVICRAPLIVNQDSAVLSRTALENWLLDGLQKPTEKPKATQDKSNSDEPEPSQSDVIERSQDATQKAESPDPLDSFSEKPVDSEDHKKLSTLSITCQHGALDPRKTSEMKRIKMAALASIQDMGYVVEPKFMTDDICSACIEELFLERRYTLDHASHTEKFEELFNIEDDSEGAWISKSWLRDWRQALPKMHVRGQDDPDPEAPDYIDHVKCPHGKLSSSTASRQWINGQ</sequence>
<gene>
    <name evidence="2" type="ORF">M422DRAFT_255710</name>
</gene>
<dbReference type="EMBL" id="KN837138">
    <property type="protein sequence ID" value="KIJ41205.1"/>
    <property type="molecule type" value="Genomic_DNA"/>
</dbReference>
<proteinExistence type="predicted"/>
<reference evidence="2 3" key="1">
    <citation type="submission" date="2014-06" db="EMBL/GenBank/DDBJ databases">
        <title>Evolutionary Origins and Diversification of the Mycorrhizal Mutualists.</title>
        <authorList>
            <consortium name="DOE Joint Genome Institute"/>
            <consortium name="Mycorrhizal Genomics Consortium"/>
            <person name="Kohler A."/>
            <person name="Kuo A."/>
            <person name="Nagy L.G."/>
            <person name="Floudas D."/>
            <person name="Copeland A."/>
            <person name="Barry K.W."/>
            <person name="Cichocki N."/>
            <person name="Veneault-Fourrey C."/>
            <person name="LaButti K."/>
            <person name="Lindquist E.A."/>
            <person name="Lipzen A."/>
            <person name="Lundell T."/>
            <person name="Morin E."/>
            <person name="Murat C."/>
            <person name="Riley R."/>
            <person name="Ohm R."/>
            <person name="Sun H."/>
            <person name="Tunlid A."/>
            <person name="Henrissat B."/>
            <person name="Grigoriev I.V."/>
            <person name="Hibbett D.S."/>
            <person name="Martin F."/>
        </authorList>
    </citation>
    <scope>NUCLEOTIDE SEQUENCE [LARGE SCALE GENOMIC DNA]</scope>
    <source>
        <strain evidence="2 3">SS14</strain>
    </source>
</reference>
<feature type="non-terminal residue" evidence="2">
    <location>
        <position position="230"/>
    </location>
</feature>
<accession>A0A0C9VS29</accession>